<protein>
    <submittedName>
        <fullName evidence="1">Uncharacterized protein</fullName>
    </submittedName>
</protein>
<proteinExistence type="predicted"/>
<evidence type="ECO:0000313" key="2">
    <source>
        <dbReference type="Proteomes" id="UP000004506"/>
    </source>
</evidence>
<reference evidence="2" key="1">
    <citation type="submission" date="2008-04" db="EMBL/GenBank/DDBJ databases">
        <title>Draft genome sequence of Providencia stuartii (ATCC 25827).</title>
        <authorList>
            <person name="Sudarsanam P."/>
            <person name="Ley R."/>
            <person name="Guruge J."/>
            <person name="Turnbaugh P.J."/>
            <person name="Mahowald M."/>
            <person name="Liep D."/>
            <person name="Gordon J."/>
        </authorList>
    </citation>
    <scope>NUCLEOTIDE SEQUENCE [LARGE SCALE GENOMIC DNA]</scope>
    <source>
        <strain evidence="2">ATCC 25827</strain>
    </source>
</reference>
<gene>
    <name evidence="1" type="ORF">PROSTU_01212</name>
</gene>
<evidence type="ECO:0000313" key="1">
    <source>
        <dbReference type="EMBL" id="EDU60678.1"/>
    </source>
</evidence>
<dbReference type="AlphaFoldDB" id="A0AA87CVK9"/>
<sequence>MFQFYTALYKPVLIEVKFRTILNDGWWNKASNNPISIEVRGTCR</sequence>
<accession>A0AA87CVK9</accession>
<dbReference type="EMBL" id="ABJD02000099">
    <property type="protein sequence ID" value="EDU60678.1"/>
    <property type="molecule type" value="Genomic_DNA"/>
</dbReference>
<reference evidence="1 2" key="3">
    <citation type="submission" date="2008-05" db="EMBL/GenBank/DDBJ databases">
        <authorList>
            <person name="Fulton L."/>
            <person name="Clifton S."/>
            <person name="Fulton B."/>
            <person name="Xu J."/>
            <person name="Minx P."/>
            <person name="Pepin K.H."/>
            <person name="Johnson M."/>
            <person name="Thiruvilangam P."/>
            <person name="Bhonagiri V."/>
            <person name="Nash W.E."/>
            <person name="Mardis E.R."/>
            <person name="Wilson R.K."/>
        </authorList>
    </citation>
    <scope>NUCLEOTIDE SEQUENCE [LARGE SCALE GENOMIC DNA]</scope>
    <source>
        <strain evidence="1 2">ATCC 25827</strain>
    </source>
</reference>
<comment type="caution">
    <text evidence="1">The sequence shown here is derived from an EMBL/GenBank/DDBJ whole genome shotgun (WGS) entry which is preliminary data.</text>
</comment>
<organism evidence="1 2">
    <name type="scientific">Providencia stuartii ATCC 25827</name>
    <dbReference type="NCBI Taxonomy" id="471874"/>
    <lineage>
        <taxon>Bacteria</taxon>
        <taxon>Pseudomonadati</taxon>
        <taxon>Pseudomonadota</taxon>
        <taxon>Gammaproteobacteria</taxon>
        <taxon>Enterobacterales</taxon>
        <taxon>Morganellaceae</taxon>
        <taxon>Providencia</taxon>
    </lineage>
</organism>
<name>A0AA87CVK9_PROST</name>
<dbReference type="Proteomes" id="UP000004506">
    <property type="component" value="Unassembled WGS sequence"/>
</dbReference>
<reference evidence="2" key="2">
    <citation type="submission" date="2008-04" db="EMBL/GenBank/DDBJ databases">
        <title>Draft genome sequence of Providencia stuartii(ATCC 25827).</title>
        <authorList>
            <person name="Sudarsanam P."/>
            <person name="Ley R."/>
            <person name="Guruge J."/>
            <person name="Turnbaugh P.J."/>
            <person name="Mahowald M."/>
            <person name="Liep D."/>
            <person name="Gordon J."/>
        </authorList>
    </citation>
    <scope>NUCLEOTIDE SEQUENCE [LARGE SCALE GENOMIC DNA]</scope>
    <source>
        <strain evidence="2">ATCC 25827</strain>
    </source>
</reference>